<dbReference type="STRING" id="444157.Tneu_1243"/>
<dbReference type="AlphaFoldDB" id="B1Y8U1"/>
<dbReference type="HOGENOM" id="CLU_3178726_0_0_2"/>
<dbReference type="EMBL" id="CP001014">
    <property type="protein sequence ID" value="ACB40170.1"/>
    <property type="molecule type" value="Genomic_DNA"/>
</dbReference>
<accession>B1Y8U1</accession>
<organism evidence="2 3">
    <name type="scientific">Pyrobaculum neutrophilum (strain DSM 2338 / JCM 9278 / NBRC 100436 / V24Sta)</name>
    <name type="common">Thermoproteus neutrophilus</name>
    <dbReference type="NCBI Taxonomy" id="444157"/>
    <lineage>
        <taxon>Archaea</taxon>
        <taxon>Thermoproteota</taxon>
        <taxon>Thermoprotei</taxon>
        <taxon>Thermoproteales</taxon>
        <taxon>Thermoproteaceae</taxon>
        <taxon>Pyrobaculum</taxon>
    </lineage>
</organism>
<dbReference type="Proteomes" id="UP000001694">
    <property type="component" value="Chromosome"/>
</dbReference>
<evidence type="ECO:0000256" key="1">
    <source>
        <dbReference type="SAM" id="MobiDB-lite"/>
    </source>
</evidence>
<gene>
    <name evidence="2" type="ordered locus">Tneu_1243</name>
</gene>
<dbReference type="GeneID" id="58787340"/>
<name>B1Y8U1_PYRNV</name>
<feature type="compositionally biased region" description="Basic and acidic residues" evidence="1">
    <location>
        <begin position="36"/>
        <end position="47"/>
    </location>
</feature>
<dbReference type="RefSeq" id="WP_012350589.1">
    <property type="nucleotide sequence ID" value="NC_010525.1"/>
</dbReference>
<keyword evidence="3" id="KW-1185">Reference proteome</keyword>
<evidence type="ECO:0000313" key="3">
    <source>
        <dbReference type="Proteomes" id="UP000001694"/>
    </source>
</evidence>
<sequence>MWTKLKNFITSLCLILAPYVDACKFGAPPERSGAGEVRRERCTKLSP</sequence>
<evidence type="ECO:0000313" key="2">
    <source>
        <dbReference type="EMBL" id="ACB40170.1"/>
    </source>
</evidence>
<proteinExistence type="predicted"/>
<dbReference type="OrthoDB" id="25763at2157"/>
<dbReference type="KEGG" id="tne:Tneu_1243"/>
<dbReference type="eggNOG" id="arCOG11745">
    <property type="taxonomic scope" value="Archaea"/>
</dbReference>
<protein>
    <submittedName>
        <fullName evidence="2">Uncharacterized protein</fullName>
    </submittedName>
</protein>
<reference evidence="2" key="1">
    <citation type="submission" date="2008-03" db="EMBL/GenBank/DDBJ databases">
        <title>Complete sequence of Thermoproteus neutrophilus V24Sta.</title>
        <authorList>
            <consortium name="US DOE Joint Genome Institute"/>
            <person name="Copeland A."/>
            <person name="Lucas S."/>
            <person name="Lapidus A."/>
            <person name="Glavina del Rio T."/>
            <person name="Dalin E."/>
            <person name="Tice H."/>
            <person name="Bruce D."/>
            <person name="Goodwin L."/>
            <person name="Pitluck S."/>
            <person name="Sims D."/>
            <person name="Brettin T."/>
            <person name="Detter J.C."/>
            <person name="Han C."/>
            <person name="Kuske C.R."/>
            <person name="Schmutz J."/>
            <person name="Larimer F."/>
            <person name="Land M."/>
            <person name="Hauser L."/>
            <person name="Kyrpides N."/>
            <person name="Mikhailova N."/>
            <person name="Biddle J.F."/>
            <person name="Zhang Z."/>
            <person name="Fitz-Gibbon S.T."/>
            <person name="Lowe T.M."/>
            <person name="Saltikov C."/>
            <person name="House C.H."/>
            <person name="Richardson P."/>
        </authorList>
    </citation>
    <scope>NUCLEOTIDE SEQUENCE [LARGE SCALE GENOMIC DNA]</scope>
    <source>
        <strain evidence="2">V24Sta</strain>
    </source>
</reference>
<feature type="region of interest" description="Disordered" evidence="1">
    <location>
        <begin position="28"/>
        <end position="47"/>
    </location>
</feature>